<dbReference type="PROSITE" id="PS51892">
    <property type="entry name" value="SUBTILASE"/>
    <property type="match status" value="1"/>
</dbReference>
<gene>
    <name evidence="11" type="ORF">LLEC1_03346</name>
</gene>
<evidence type="ECO:0000256" key="7">
    <source>
        <dbReference type="RuleBase" id="RU003355"/>
    </source>
</evidence>
<evidence type="ECO:0008006" key="13">
    <source>
        <dbReference type="Google" id="ProtNLM"/>
    </source>
</evidence>
<evidence type="ECO:0000256" key="6">
    <source>
        <dbReference type="PROSITE-ProRule" id="PRU01240"/>
    </source>
</evidence>
<evidence type="ECO:0000313" key="12">
    <source>
        <dbReference type="Proteomes" id="UP000243081"/>
    </source>
</evidence>
<dbReference type="InterPro" id="IPR022398">
    <property type="entry name" value="Peptidase_S8_His-AS"/>
</dbReference>
<keyword evidence="3 8" id="KW-0732">Signal</keyword>
<dbReference type="InterPro" id="IPR023827">
    <property type="entry name" value="Peptidase_S8_Asp-AS"/>
</dbReference>
<evidence type="ECO:0000256" key="1">
    <source>
        <dbReference type="ARBA" id="ARBA00011073"/>
    </source>
</evidence>
<feature type="active site" description="Charge relay system" evidence="6">
    <location>
        <position position="347"/>
    </location>
</feature>
<dbReference type="OMA" id="ANACWSS"/>
<dbReference type="PROSITE" id="PS00137">
    <property type="entry name" value="SUBTILASE_HIS"/>
    <property type="match status" value="1"/>
</dbReference>
<dbReference type="GO" id="GO:0006508">
    <property type="term" value="P:proteolysis"/>
    <property type="evidence" value="ECO:0007669"/>
    <property type="project" value="UniProtKB-KW"/>
</dbReference>
<feature type="signal peptide" evidence="8">
    <location>
        <begin position="1"/>
        <end position="24"/>
    </location>
</feature>
<dbReference type="AlphaFoldDB" id="A0A179IKD7"/>
<protein>
    <recommendedName>
        <fullName evidence="13">Peptidase S8/S53 domain-containing protein</fullName>
    </recommendedName>
</protein>
<keyword evidence="12" id="KW-1185">Reference proteome</keyword>
<dbReference type="GO" id="GO:0004252">
    <property type="term" value="F:serine-type endopeptidase activity"/>
    <property type="evidence" value="ECO:0007669"/>
    <property type="project" value="UniProtKB-UniRule"/>
</dbReference>
<evidence type="ECO:0000256" key="8">
    <source>
        <dbReference type="SAM" id="SignalP"/>
    </source>
</evidence>
<evidence type="ECO:0000256" key="2">
    <source>
        <dbReference type="ARBA" id="ARBA00022670"/>
    </source>
</evidence>
<dbReference type="PROSITE" id="PS00138">
    <property type="entry name" value="SUBTILASE_SER"/>
    <property type="match status" value="1"/>
</dbReference>
<keyword evidence="2 6" id="KW-0645">Protease</keyword>
<dbReference type="PANTHER" id="PTHR43806">
    <property type="entry name" value="PEPTIDASE S8"/>
    <property type="match status" value="1"/>
</dbReference>
<dbReference type="PRINTS" id="PR00723">
    <property type="entry name" value="SUBTILISIN"/>
</dbReference>
<keyword evidence="5 6" id="KW-0720">Serine protease</keyword>
<dbReference type="SUPFAM" id="SSF52743">
    <property type="entry name" value="Subtilisin-like"/>
    <property type="match status" value="1"/>
</dbReference>
<dbReference type="OrthoDB" id="206201at2759"/>
<dbReference type="Pfam" id="PF00082">
    <property type="entry name" value="Peptidase_S8"/>
    <property type="match status" value="1"/>
</dbReference>
<comment type="caution">
    <text evidence="11">The sequence shown here is derived from an EMBL/GenBank/DDBJ whole genome shotgun (WGS) entry which is preliminary data.</text>
</comment>
<dbReference type="Proteomes" id="UP000243081">
    <property type="component" value="Unassembled WGS sequence"/>
</dbReference>
<evidence type="ECO:0000259" key="10">
    <source>
        <dbReference type="Pfam" id="PF05922"/>
    </source>
</evidence>
<accession>A0A179IKD7</accession>
<dbReference type="InterPro" id="IPR015500">
    <property type="entry name" value="Peptidase_S8_subtilisin-rel"/>
</dbReference>
<comment type="similarity">
    <text evidence="1 6 7">Belongs to the peptidase S8 family.</text>
</comment>
<dbReference type="PROSITE" id="PS00136">
    <property type="entry name" value="SUBTILASE_ASP"/>
    <property type="match status" value="1"/>
</dbReference>
<evidence type="ECO:0000259" key="9">
    <source>
        <dbReference type="Pfam" id="PF00082"/>
    </source>
</evidence>
<proteinExistence type="inferred from homology"/>
<feature type="active site" description="Charge relay system" evidence="6">
    <location>
        <position position="185"/>
    </location>
</feature>
<sequence>MRLFNTLAALFAVTCASAIPGAAGIENSSRAETFIVLLKKGISTRSVDSHIASVHALHMNSLGRRELSLPGVKDVFSIGNFQAYSGSFDEETLQKIRDLPEVDGAVLEQFYAPSAVAAQEGADHALASLSSHGPGANKFLYDDSAGNGTFAYVVDSGIHGAHPDFGGRVKQGFTITGTYDDVNNHGTRVAGCLGSKTYGVAKNAEIIDVRVYGKDESGAPSTDILKGFVWAVDDIHKNARAHKSVINISMAAEGVENADQDPLTRAIDAAFQEGILTVVGAGNKGFNVRQVTPGASPSAVTVGAIDRNWALWDRSGYGAGIDILAPGVDIITLTNENNDPIRGSGTSFATPYVSGVALTLAALETFHTPQEWIDRIKALGTAGKVSGLRDDTVNLVAYDGVPG</sequence>
<evidence type="ECO:0000313" key="11">
    <source>
        <dbReference type="EMBL" id="OAR02723.1"/>
    </source>
</evidence>
<feature type="active site" description="Charge relay system" evidence="6">
    <location>
        <position position="155"/>
    </location>
</feature>
<dbReference type="InterPro" id="IPR036852">
    <property type="entry name" value="Peptidase_S8/S53_dom_sf"/>
</dbReference>
<feature type="domain" description="Inhibitor I9" evidence="10">
    <location>
        <begin position="33"/>
        <end position="110"/>
    </location>
</feature>
<evidence type="ECO:0000256" key="3">
    <source>
        <dbReference type="ARBA" id="ARBA00022729"/>
    </source>
</evidence>
<dbReference type="EMBL" id="LUKN01000552">
    <property type="protein sequence ID" value="OAR02723.1"/>
    <property type="molecule type" value="Genomic_DNA"/>
</dbReference>
<feature type="chain" id="PRO_5008104525" description="Peptidase S8/S53 domain-containing protein" evidence="8">
    <location>
        <begin position="25"/>
        <end position="403"/>
    </location>
</feature>
<dbReference type="InterPro" id="IPR010259">
    <property type="entry name" value="S8pro/Inhibitor_I9"/>
</dbReference>
<dbReference type="SUPFAM" id="SSF54897">
    <property type="entry name" value="Protease propeptides/inhibitors"/>
    <property type="match status" value="1"/>
</dbReference>
<reference evidence="11 12" key="1">
    <citation type="submission" date="2016-03" db="EMBL/GenBank/DDBJ databases">
        <title>Fine-scale spatial genetic structure of a fungal parasite of coffee scale insects.</title>
        <authorList>
            <person name="Jackson D."/>
            <person name="Zemenick K.A."/>
            <person name="Malloure B."/>
            <person name="Quandt C.A."/>
            <person name="James T.Y."/>
        </authorList>
    </citation>
    <scope>NUCLEOTIDE SEQUENCE [LARGE SCALE GENOMIC DNA]</scope>
    <source>
        <strain evidence="11 12">UM487</strain>
    </source>
</reference>
<organism evidence="11 12">
    <name type="scientific">Cordyceps confragosa</name>
    <name type="common">Lecanicillium lecanii</name>
    <dbReference type="NCBI Taxonomy" id="2714763"/>
    <lineage>
        <taxon>Eukaryota</taxon>
        <taxon>Fungi</taxon>
        <taxon>Dikarya</taxon>
        <taxon>Ascomycota</taxon>
        <taxon>Pezizomycotina</taxon>
        <taxon>Sordariomycetes</taxon>
        <taxon>Hypocreomycetidae</taxon>
        <taxon>Hypocreales</taxon>
        <taxon>Cordycipitaceae</taxon>
        <taxon>Akanthomyces</taxon>
    </lineage>
</organism>
<dbReference type="Gene3D" id="3.40.50.200">
    <property type="entry name" value="Peptidase S8/S53 domain"/>
    <property type="match status" value="1"/>
</dbReference>
<dbReference type="InterPro" id="IPR023828">
    <property type="entry name" value="Peptidase_S8_Ser-AS"/>
</dbReference>
<name>A0A179IKD7_CORDF</name>
<dbReference type="InterPro" id="IPR050131">
    <property type="entry name" value="Peptidase_S8_subtilisin-like"/>
</dbReference>
<dbReference type="PANTHER" id="PTHR43806:SF13">
    <property type="entry name" value="SUBTILASE-TYPE PROTEINASE RRT12"/>
    <property type="match status" value="1"/>
</dbReference>
<keyword evidence="4 6" id="KW-0378">Hydrolase</keyword>
<evidence type="ECO:0000256" key="5">
    <source>
        <dbReference type="ARBA" id="ARBA00022825"/>
    </source>
</evidence>
<feature type="domain" description="Peptidase S8/S53" evidence="9">
    <location>
        <begin position="147"/>
        <end position="369"/>
    </location>
</feature>
<dbReference type="CDD" id="cd04077">
    <property type="entry name" value="Peptidases_S8_PCSK9_ProteinaseK_like"/>
    <property type="match status" value="1"/>
</dbReference>
<dbReference type="InterPro" id="IPR000209">
    <property type="entry name" value="Peptidase_S8/S53_dom"/>
</dbReference>
<evidence type="ECO:0000256" key="4">
    <source>
        <dbReference type="ARBA" id="ARBA00022801"/>
    </source>
</evidence>
<dbReference type="Pfam" id="PF05922">
    <property type="entry name" value="Inhibitor_I9"/>
    <property type="match status" value="1"/>
</dbReference>
<dbReference type="InterPro" id="IPR034193">
    <property type="entry name" value="PCSK9_ProteinaseK-like"/>
</dbReference>